<reference evidence="1" key="1">
    <citation type="journal article" date="2023" name="IScience">
        <title>Live-bearing cockroach genome reveals convergent evolutionary mechanisms linked to viviparity in insects and beyond.</title>
        <authorList>
            <person name="Fouks B."/>
            <person name="Harrison M.C."/>
            <person name="Mikhailova A.A."/>
            <person name="Marchal E."/>
            <person name="English S."/>
            <person name="Carruthers M."/>
            <person name="Jennings E.C."/>
            <person name="Chiamaka E.L."/>
            <person name="Frigard R.A."/>
            <person name="Pippel M."/>
            <person name="Attardo G.M."/>
            <person name="Benoit J.B."/>
            <person name="Bornberg-Bauer E."/>
            <person name="Tobe S.S."/>
        </authorList>
    </citation>
    <scope>NUCLEOTIDE SEQUENCE</scope>
    <source>
        <strain evidence="1">Stay&amp;Tobe</strain>
    </source>
</reference>
<accession>A0AAD7ZLJ4</accession>
<proteinExistence type="predicted"/>
<gene>
    <name evidence="1" type="ORF">L9F63_003119</name>
</gene>
<organism evidence="1 2">
    <name type="scientific">Diploptera punctata</name>
    <name type="common">Pacific beetle cockroach</name>
    <dbReference type="NCBI Taxonomy" id="6984"/>
    <lineage>
        <taxon>Eukaryota</taxon>
        <taxon>Metazoa</taxon>
        <taxon>Ecdysozoa</taxon>
        <taxon>Arthropoda</taxon>
        <taxon>Hexapoda</taxon>
        <taxon>Insecta</taxon>
        <taxon>Pterygota</taxon>
        <taxon>Neoptera</taxon>
        <taxon>Polyneoptera</taxon>
        <taxon>Dictyoptera</taxon>
        <taxon>Blattodea</taxon>
        <taxon>Blaberoidea</taxon>
        <taxon>Blaberidae</taxon>
        <taxon>Diplopterinae</taxon>
        <taxon>Diploptera</taxon>
    </lineage>
</organism>
<evidence type="ECO:0000313" key="1">
    <source>
        <dbReference type="EMBL" id="KAJ9582561.1"/>
    </source>
</evidence>
<keyword evidence="2" id="KW-1185">Reference proteome</keyword>
<feature type="non-terminal residue" evidence="1">
    <location>
        <position position="58"/>
    </location>
</feature>
<comment type="caution">
    <text evidence="1">The sequence shown here is derived from an EMBL/GenBank/DDBJ whole genome shotgun (WGS) entry which is preliminary data.</text>
</comment>
<dbReference type="AlphaFoldDB" id="A0AAD7ZLJ4"/>
<dbReference type="EMBL" id="JASPKZ010007795">
    <property type="protein sequence ID" value="KAJ9582561.1"/>
    <property type="molecule type" value="Genomic_DNA"/>
</dbReference>
<feature type="non-terminal residue" evidence="1">
    <location>
        <position position="1"/>
    </location>
</feature>
<dbReference type="Proteomes" id="UP001233999">
    <property type="component" value="Unassembled WGS sequence"/>
</dbReference>
<name>A0AAD7ZLJ4_DIPPU</name>
<protein>
    <submittedName>
        <fullName evidence="1">Uncharacterized protein</fullName>
    </submittedName>
</protein>
<sequence>HLRYRFILHKNFNIVTSTEFLTSTEMTEILASQAKKTYKTTLMTEISAMTSMEFHNIS</sequence>
<reference evidence="1" key="2">
    <citation type="submission" date="2023-05" db="EMBL/GenBank/DDBJ databases">
        <authorList>
            <person name="Fouks B."/>
        </authorList>
    </citation>
    <scope>NUCLEOTIDE SEQUENCE</scope>
    <source>
        <strain evidence="1">Stay&amp;Tobe</strain>
        <tissue evidence="1">Testes</tissue>
    </source>
</reference>
<evidence type="ECO:0000313" key="2">
    <source>
        <dbReference type="Proteomes" id="UP001233999"/>
    </source>
</evidence>